<dbReference type="PROSITE" id="PS50977">
    <property type="entry name" value="HTH_TETR_2"/>
    <property type="match status" value="1"/>
</dbReference>
<accession>A0ABV1EBE9</accession>
<feature type="DNA-binding region" description="H-T-H motif" evidence="2">
    <location>
        <begin position="35"/>
        <end position="54"/>
    </location>
</feature>
<dbReference type="PANTHER" id="PTHR43479:SF11">
    <property type="entry name" value="ACREF_ENVCD OPERON REPRESSOR-RELATED"/>
    <property type="match status" value="1"/>
</dbReference>
<evidence type="ECO:0000256" key="2">
    <source>
        <dbReference type="PROSITE-ProRule" id="PRU00335"/>
    </source>
</evidence>
<dbReference type="RefSeq" id="WP_294521179.1">
    <property type="nucleotide sequence ID" value="NZ_JBBMFK010000029.1"/>
</dbReference>
<proteinExistence type="predicted"/>
<comment type="caution">
    <text evidence="4">The sequence shown here is derived from an EMBL/GenBank/DDBJ whole genome shotgun (WGS) entry which is preliminary data.</text>
</comment>
<dbReference type="InterPro" id="IPR036271">
    <property type="entry name" value="Tet_transcr_reg_TetR-rel_C_sf"/>
</dbReference>
<dbReference type="InterPro" id="IPR009057">
    <property type="entry name" value="Homeodomain-like_sf"/>
</dbReference>
<dbReference type="Gene3D" id="1.10.357.10">
    <property type="entry name" value="Tetracycline Repressor, domain 2"/>
    <property type="match status" value="1"/>
</dbReference>
<organism evidence="4 5">
    <name type="scientific">Pseudoflavonifractor intestinihominis</name>
    <dbReference type="NCBI Taxonomy" id="3133171"/>
    <lineage>
        <taxon>Bacteria</taxon>
        <taxon>Bacillati</taxon>
        <taxon>Bacillota</taxon>
        <taxon>Clostridia</taxon>
        <taxon>Eubacteriales</taxon>
        <taxon>Oscillospiraceae</taxon>
        <taxon>Pseudoflavonifractor</taxon>
    </lineage>
</organism>
<dbReference type="EMBL" id="JBBMFK010000029">
    <property type="protein sequence ID" value="MEQ2444652.1"/>
    <property type="molecule type" value="Genomic_DNA"/>
</dbReference>
<evidence type="ECO:0000256" key="1">
    <source>
        <dbReference type="ARBA" id="ARBA00023125"/>
    </source>
</evidence>
<evidence type="ECO:0000259" key="3">
    <source>
        <dbReference type="PROSITE" id="PS50977"/>
    </source>
</evidence>
<dbReference type="Proteomes" id="UP001464378">
    <property type="component" value="Unassembled WGS sequence"/>
</dbReference>
<dbReference type="InterPro" id="IPR001647">
    <property type="entry name" value="HTH_TetR"/>
</dbReference>
<evidence type="ECO:0000313" key="5">
    <source>
        <dbReference type="Proteomes" id="UP001464378"/>
    </source>
</evidence>
<reference evidence="4 5" key="1">
    <citation type="submission" date="2024-03" db="EMBL/GenBank/DDBJ databases">
        <title>Human intestinal bacterial collection.</title>
        <authorList>
            <person name="Pauvert C."/>
            <person name="Hitch T.C.A."/>
            <person name="Clavel T."/>
        </authorList>
    </citation>
    <scope>NUCLEOTIDE SEQUENCE [LARGE SCALE GENOMIC DNA]</scope>
    <source>
        <strain evidence="4 5">CLA-AP-H29</strain>
    </source>
</reference>
<dbReference type="PANTHER" id="PTHR43479">
    <property type="entry name" value="ACREF/ENVCD OPERON REPRESSOR-RELATED"/>
    <property type="match status" value="1"/>
</dbReference>
<keyword evidence="5" id="KW-1185">Reference proteome</keyword>
<evidence type="ECO:0000313" key="4">
    <source>
        <dbReference type="EMBL" id="MEQ2444652.1"/>
    </source>
</evidence>
<dbReference type="SUPFAM" id="SSF46689">
    <property type="entry name" value="Homeodomain-like"/>
    <property type="match status" value="1"/>
</dbReference>
<protein>
    <submittedName>
        <fullName evidence="4">TetR/AcrR family transcriptional regulator</fullName>
    </submittedName>
</protein>
<dbReference type="Pfam" id="PF00440">
    <property type="entry name" value="TetR_N"/>
    <property type="match status" value="1"/>
</dbReference>
<sequence length="208" mass="24660">MNPKPAFRRLPAEKQQDLLNTAMELYATYPYEQVTARLLCTNMGINPATFYRYFDSKDSLMLYLVDVIQQRYLAYHMDQLERLGDHESSYFPPFSLEQPDYCTDLENRFLIACNKFPMEVIHDIMFRLSSGNETYYRAVLERERAAGRLREDVDIDLIAYMYATTGYNLMAYCMKHGLNQQEYVDRKLYFFYDFFYHGILTGEGGKEQ</sequence>
<dbReference type="InterPro" id="IPR050624">
    <property type="entry name" value="HTH-type_Tx_Regulator"/>
</dbReference>
<name>A0ABV1EBE9_9FIRM</name>
<dbReference type="PRINTS" id="PR00455">
    <property type="entry name" value="HTHTETR"/>
</dbReference>
<feature type="domain" description="HTH tetR-type" evidence="3">
    <location>
        <begin position="12"/>
        <end position="72"/>
    </location>
</feature>
<dbReference type="SUPFAM" id="SSF48498">
    <property type="entry name" value="Tetracyclin repressor-like, C-terminal domain"/>
    <property type="match status" value="1"/>
</dbReference>
<keyword evidence="1 2" id="KW-0238">DNA-binding</keyword>
<gene>
    <name evidence="4" type="ORF">WMO64_14405</name>
</gene>